<proteinExistence type="predicted"/>
<protein>
    <submittedName>
        <fullName evidence="2">DUF115 domain-containing protein</fullName>
    </submittedName>
</protein>
<evidence type="ECO:0000313" key="3">
    <source>
        <dbReference type="Proteomes" id="UP000283738"/>
    </source>
</evidence>
<dbReference type="EMBL" id="QRTF01000014">
    <property type="protein sequence ID" value="RGQ49877.1"/>
    <property type="molecule type" value="Genomic_DNA"/>
</dbReference>
<evidence type="ECO:0000259" key="1">
    <source>
        <dbReference type="Pfam" id="PF01973"/>
    </source>
</evidence>
<comment type="caution">
    <text evidence="2">The sequence shown here is derived from an EMBL/GenBank/DDBJ whole genome shotgun (WGS) entry which is preliminary data.</text>
</comment>
<dbReference type="PANTHER" id="PTHR41786">
    <property type="entry name" value="MOTILITY ACCESSORY FACTOR MAF"/>
    <property type="match status" value="1"/>
</dbReference>
<feature type="domain" description="6-hydroxymethylpterin diphosphokinase MptE-like" evidence="1">
    <location>
        <begin position="219"/>
        <end position="388"/>
    </location>
</feature>
<gene>
    <name evidence="2" type="ORF">DWY96_07950</name>
</gene>
<dbReference type="InterPro" id="IPR002826">
    <property type="entry name" value="MptE-like"/>
</dbReference>
<dbReference type="PANTHER" id="PTHR41786:SF1">
    <property type="entry name" value="6-HYDROXYMETHYLPTERIN DIPHOSPHOKINASE MPTE-LIKE DOMAIN-CONTAINING PROTEIN"/>
    <property type="match status" value="1"/>
</dbReference>
<evidence type="ECO:0000313" key="2">
    <source>
        <dbReference type="EMBL" id="RGQ49877.1"/>
    </source>
</evidence>
<dbReference type="Pfam" id="PF01973">
    <property type="entry name" value="MptE-like"/>
    <property type="match status" value="1"/>
</dbReference>
<organism evidence="2 3">
    <name type="scientific">Roseburia inulinivorans</name>
    <dbReference type="NCBI Taxonomy" id="360807"/>
    <lineage>
        <taxon>Bacteria</taxon>
        <taxon>Bacillati</taxon>
        <taxon>Bacillota</taxon>
        <taxon>Clostridia</taxon>
        <taxon>Lachnospirales</taxon>
        <taxon>Lachnospiraceae</taxon>
        <taxon>Roseburia</taxon>
    </lineage>
</organism>
<dbReference type="Proteomes" id="UP000283738">
    <property type="component" value="Unassembled WGS sequence"/>
</dbReference>
<name>A0A3R5W2K3_9FIRM</name>
<reference evidence="2 3" key="1">
    <citation type="submission" date="2018-08" db="EMBL/GenBank/DDBJ databases">
        <title>A genome reference for cultivated species of the human gut microbiota.</title>
        <authorList>
            <person name="Zou Y."/>
            <person name="Xue W."/>
            <person name="Luo G."/>
        </authorList>
    </citation>
    <scope>NUCLEOTIDE SEQUENCE [LARGE SCALE GENOMIC DNA]</scope>
    <source>
        <strain evidence="2 3">AF28-15</strain>
    </source>
</reference>
<dbReference type="AlphaFoldDB" id="A0A3R5W2K3"/>
<sequence>MGYRMQSIFEKNLAAWEKCYPETKEFVIKKYNELKSNDIQTVVAEQDYSGETILAVNKDEKKIYLSGKRNYQKAVEKWGENYKIAQPAAFIFLVGIGNPSFAKQLDKVMTKEARILIYEPSMEIFFKVMECIDISKFLDSGRSVVFLVDGINDEMIDRSIESIINVNMLPYFDIYVCPNYNTLFLEKTSKFVKSVSRLCENARIGLNTNIRYLPVRSENVFHNIIHVNMGYDTKQFTEFIPRDIPTFIVGAGPSLDKNIDELKRAKGKGFIIACDTAVRPLLAHGIVPDLYVLVDGLKPVHLIKAEGTETIPLLTSVTATYGFLDQNKAIKIFYNENELLVNKLFYQNGKSLATMPCGGSVATSAFAFAYLIGMKNIVLVGQDLALTGDYVHAKGTFDKTDDKADGHDTFLVDGNYDEKVSTRGDFYSYLKWFEYYIEGCQEYEPQLRVINATEGGAKIKYTEIKTLQETIDELCVKEIDIQKEMGKIAPSFNECQRENNVKFIKGLPDEFRTIAKGADELKKSYKKLEKLAQSRNMDTKAYLKLLKKIEKQTKSIEKHPECMSNISETLKIADFIINSESGMAYGSINEEGKNISKQGIMYCDLLKECAELFADLTNEIYGEIDFSEIKVK</sequence>
<accession>A0A3R5W2K3</accession>